<gene>
    <name evidence="4" type="ORF">BOO71_0013288</name>
</gene>
<keyword evidence="1 4" id="KW-0808">Transferase</keyword>
<protein>
    <submittedName>
        <fullName evidence="4">Acetyltransferase</fullName>
    </submittedName>
</protein>
<keyword evidence="5" id="KW-1185">Reference proteome</keyword>
<dbReference type="Proteomes" id="UP000186607">
    <property type="component" value="Unassembled WGS sequence"/>
</dbReference>
<dbReference type="InterPro" id="IPR016181">
    <property type="entry name" value="Acyl_CoA_acyltransferase"/>
</dbReference>
<evidence type="ECO:0000259" key="3">
    <source>
        <dbReference type="PROSITE" id="PS51186"/>
    </source>
</evidence>
<dbReference type="InterPro" id="IPR000182">
    <property type="entry name" value="GNAT_dom"/>
</dbReference>
<reference evidence="4 5" key="1">
    <citation type="submission" date="2017-01" db="EMBL/GenBank/DDBJ databases">
        <title>Genome Analysis of Deinococcus marmoris KOPRI26562.</title>
        <authorList>
            <person name="Kim J.H."/>
            <person name="Oh H.-M."/>
        </authorList>
    </citation>
    <scope>NUCLEOTIDE SEQUENCE [LARGE SCALE GENOMIC DNA]</scope>
    <source>
        <strain evidence="4 5">KOPRI26562</strain>
    </source>
</reference>
<feature type="domain" description="N-acetyltransferase" evidence="3">
    <location>
        <begin position="1"/>
        <end position="151"/>
    </location>
</feature>
<dbReference type="CDD" id="cd04301">
    <property type="entry name" value="NAT_SF"/>
    <property type="match status" value="1"/>
</dbReference>
<dbReference type="STRING" id="249408.BOO71_0013288"/>
<keyword evidence="2" id="KW-0012">Acyltransferase</keyword>
<dbReference type="PANTHER" id="PTHR43877:SF2">
    <property type="entry name" value="AMINOALKYLPHOSPHONATE N-ACETYLTRANSFERASE-RELATED"/>
    <property type="match status" value="1"/>
</dbReference>
<dbReference type="PANTHER" id="PTHR43877">
    <property type="entry name" value="AMINOALKYLPHOSPHONATE N-ACETYLTRANSFERASE-RELATED-RELATED"/>
    <property type="match status" value="1"/>
</dbReference>
<dbReference type="InterPro" id="IPR050832">
    <property type="entry name" value="Bact_Acetyltransf"/>
</dbReference>
<dbReference type="PROSITE" id="PS51186">
    <property type="entry name" value="GNAT"/>
    <property type="match status" value="1"/>
</dbReference>
<organism evidence="4 5">
    <name type="scientific">Deinococcus marmoris</name>
    <dbReference type="NCBI Taxonomy" id="249408"/>
    <lineage>
        <taxon>Bacteria</taxon>
        <taxon>Thermotogati</taxon>
        <taxon>Deinococcota</taxon>
        <taxon>Deinococci</taxon>
        <taxon>Deinococcales</taxon>
        <taxon>Deinococcaceae</taxon>
        <taxon>Deinococcus</taxon>
    </lineage>
</organism>
<dbReference type="EMBL" id="MSTI01000157">
    <property type="protein sequence ID" value="OLV15974.1"/>
    <property type="molecule type" value="Genomic_DNA"/>
</dbReference>
<dbReference type="Gene3D" id="3.40.630.30">
    <property type="match status" value="1"/>
</dbReference>
<dbReference type="RefSeq" id="WP_175607512.1">
    <property type="nucleotide sequence ID" value="NZ_MSTI01000157.1"/>
</dbReference>
<sequence>MIRRVVPADLPAFHTVMLAVGMDPRSSWNRTTLEGLEQSLFAPGSGGFVAVDAGKVCGCVGFRPDGEGTLTLNKLATLPRHRGQGIGVALVRAVEQTAFERGFRRVLLAVSQFNLEVVPYYERLGYVQSNEVYAFASPGSPVPVVLVKVMAR</sequence>
<evidence type="ECO:0000256" key="1">
    <source>
        <dbReference type="ARBA" id="ARBA00022679"/>
    </source>
</evidence>
<dbReference type="SUPFAM" id="SSF55729">
    <property type="entry name" value="Acyl-CoA N-acyltransferases (Nat)"/>
    <property type="match status" value="1"/>
</dbReference>
<dbReference type="GO" id="GO:0016747">
    <property type="term" value="F:acyltransferase activity, transferring groups other than amino-acyl groups"/>
    <property type="evidence" value="ECO:0007669"/>
    <property type="project" value="InterPro"/>
</dbReference>
<proteinExistence type="predicted"/>
<name>A0A1U7NSS2_9DEIO</name>
<dbReference type="Pfam" id="PF00583">
    <property type="entry name" value="Acetyltransf_1"/>
    <property type="match status" value="1"/>
</dbReference>
<evidence type="ECO:0000313" key="4">
    <source>
        <dbReference type="EMBL" id="OLV15974.1"/>
    </source>
</evidence>
<comment type="caution">
    <text evidence="4">The sequence shown here is derived from an EMBL/GenBank/DDBJ whole genome shotgun (WGS) entry which is preliminary data.</text>
</comment>
<evidence type="ECO:0000313" key="5">
    <source>
        <dbReference type="Proteomes" id="UP000186607"/>
    </source>
</evidence>
<dbReference type="AlphaFoldDB" id="A0A1U7NSS2"/>
<evidence type="ECO:0000256" key="2">
    <source>
        <dbReference type="ARBA" id="ARBA00023315"/>
    </source>
</evidence>
<accession>A0A1U7NSS2</accession>